<dbReference type="SUPFAM" id="SSF52540">
    <property type="entry name" value="P-loop containing nucleoside triphosphate hydrolases"/>
    <property type="match status" value="1"/>
</dbReference>
<feature type="domain" description="Probable ATP-binding protein BrxC 4th six-stranded beta-sheet" evidence="3">
    <location>
        <begin position="559"/>
        <end position="729"/>
    </location>
</feature>
<dbReference type="InterPro" id="IPR058036">
    <property type="entry name" value="BREX_BrxC_4th"/>
</dbReference>
<evidence type="ECO:0000313" key="4">
    <source>
        <dbReference type="EMBL" id="AKI05224.1"/>
    </source>
</evidence>
<dbReference type="InterPro" id="IPR027417">
    <property type="entry name" value="P-loop_NTPase"/>
</dbReference>
<name>A0A0F7Q136_9LACO</name>
<reference evidence="4 5" key="1">
    <citation type="submission" date="2015-04" db="EMBL/GenBank/DDBJ databases">
        <title>Complete genome sequence of Lactobacillus salivarius Ren, a probiotic strain with antitumor activity.</title>
        <authorList>
            <person name="Sun E."/>
            <person name="Zhao L."/>
            <person name="Liu S."/>
            <person name="Zhang M."/>
            <person name="Guo H."/>
            <person name="Ren F."/>
        </authorList>
    </citation>
    <scope>NUCLEOTIDE SEQUENCE [LARGE SCALE GENOMIC DNA]</scope>
    <source>
        <strain evidence="4 5">Ren</strain>
        <plasmid evidence="4 5">pR1</plasmid>
    </source>
</reference>
<geneLocation type="plasmid" evidence="4 5">
    <name>pR1</name>
</geneLocation>
<feature type="domain" description="Probable ATP-binding protein BrxC winged helix-turn-helix" evidence="1">
    <location>
        <begin position="736"/>
        <end position="859"/>
    </location>
</feature>
<feature type="domain" description="Probable ATP-binding protein BrxC alpha-helical" evidence="2">
    <location>
        <begin position="866"/>
        <end position="986"/>
    </location>
</feature>
<dbReference type="RefSeq" id="WP_047036116.1">
    <property type="nucleotide sequence ID" value="NZ_CP011404.1"/>
</dbReference>
<organism evidence="4 5">
    <name type="scientific">Ligilactobacillus salivarius str. Ren</name>
    <dbReference type="NCBI Taxonomy" id="1194971"/>
    <lineage>
        <taxon>Bacteria</taxon>
        <taxon>Bacillati</taxon>
        <taxon>Bacillota</taxon>
        <taxon>Bacilli</taxon>
        <taxon>Lactobacillales</taxon>
        <taxon>Lactobacillaceae</taxon>
        <taxon>Ligilactobacillus</taxon>
    </lineage>
</organism>
<dbReference type="NCBIfam" id="NF033441">
    <property type="entry name" value="BREX_BrxC"/>
    <property type="match status" value="1"/>
</dbReference>
<evidence type="ECO:0000259" key="1">
    <source>
        <dbReference type="Pfam" id="PF25791"/>
    </source>
</evidence>
<dbReference type="Pfam" id="PF25791">
    <property type="entry name" value="WHD_BREX_BrxC"/>
    <property type="match status" value="1"/>
</dbReference>
<sequence>MIIKDLFQDDINRKINGVVKVDQDAEDVIAQELDEYVITRDLKKHFITFFNNYDDAFREPTSDIGVWISGFFGSGKSHFLKILSYLLANKEVKGISTVERFRKKFEDDPATFMKIDSATKGQTDTILFNIDIEGSIEKDSQTAVLKVFSKMFYNYLGFYGDSLKLARLEQFIDKKGKTDEFRRVFMEKNGAPWLENRGSYTFYEDSIVETLQEVLGMSETAARHWFDGKEDEENSIALLVSEMKKYVDSKPDDFRLVFMADEVGQYIGGDTSLLLNLQSLVEKIGSECGGKIWVICTGQEAIDEVIKARQDEFSRIQARFKTRLSLTSASADEVIQKRILKKKPEAAVELEKLYDAKSSELRNLFSFADATKDIKGYTGPEDFSRNYPFVSYQFIILQKVFAEIRKHGNSGKHLSGGERSMLSGFQEAVQKIQDKDEYTLAPFYLFYDTVHTFLDSSIRQVIERCQRAADNGDGIEQQDVNVLKLLYLIRYIDDIPANLENIVILMADSIQLDKIAARKSVEASLDRLFSQNYIGKANGVYNFLTDEEQDIQRDIYQNTQVDTAEIVERIGRMIFEDIYTAKKHRYSQNSDYNFPFDRMVDRTNIGSINGNMKVRVLTVATPKEEKEQVRFMGLKDEVDIVLDNTNYYEYLENAMKVDKYAKRRNIKQLPNSVQSIIQNHREKASEYEKLAKEELEKAIVNAKVYVNGEPIKIKTESAKVMFNQALDNLVVNVYNKLGYITKNINADEEIISVLNGDYLVSSMLGMEDNREAADEMESYIKMQSSRNLPTSMADIQSRYQAAPYGWREIDIAYVTAMLIREQKVTIKYSGEVIRTNNPKLVDMLRKKSETGKTKIAERKSIDEQNKRIVKDILGEYFDVMDIPEDEDRLVLFIIEKFENQLAHYETLNKRYENHDYPDRQYVQRTIEVINRILSQSKDNIALIDKIIKEEDRLFDSKENMGNVEEFFKNQVDVFDEAVELEISLKNDEIYFQEDDETTEALNQIRKIVIGKAKQSSIYREIPKLNELMKTVKESHNKLLDAKKAETRRVITKCMSEVHQLIDEGDDLKPYLTKADNVFKTGKENLENMQSLLSLDGLINKMNRYKDNTVTKIKHAKASRVKTIPSGVKEVTPTIPKKFIKNIQRDEIFPTGELRDQADIDKYLENVRDYLMTMMKDSDGINLK</sequence>
<dbReference type="InterPro" id="IPR058037">
    <property type="entry name" value="BREX_BrxC_helical"/>
</dbReference>
<evidence type="ECO:0000259" key="2">
    <source>
        <dbReference type="Pfam" id="PF25792"/>
    </source>
</evidence>
<evidence type="ECO:0000313" key="5">
    <source>
        <dbReference type="Proteomes" id="UP000035027"/>
    </source>
</evidence>
<dbReference type="EMBL" id="CP011404">
    <property type="protein sequence ID" value="AKI05224.1"/>
    <property type="molecule type" value="Genomic_DNA"/>
</dbReference>
<protein>
    <recommendedName>
        <fullName evidence="6">ATPase</fullName>
    </recommendedName>
</protein>
<proteinExistence type="predicted"/>
<dbReference type="Pfam" id="PF25796">
    <property type="entry name" value="BREX_BrxC_4th"/>
    <property type="match status" value="1"/>
</dbReference>
<dbReference type="AlphaFoldDB" id="A0A0F7Q136"/>
<evidence type="ECO:0008006" key="6">
    <source>
        <dbReference type="Google" id="ProtNLM"/>
    </source>
</evidence>
<dbReference type="InterPro" id="IPR058038">
    <property type="entry name" value="BREX_BrxC_wHTH"/>
</dbReference>
<accession>A0A0F7Q136</accession>
<dbReference type="Proteomes" id="UP000035027">
    <property type="component" value="Plasmid pR1"/>
</dbReference>
<dbReference type="PATRIC" id="fig|1194971.3.peg.1689"/>
<evidence type="ECO:0000259" key="3">
    <source>
        <dbReference type="Pfam" id="PF25796"/>
    </source>
</evidence>
<dbReference type="Pfam" id="PF25792">
    <property type="entry name" value="BREX_BrxC_helical"/>
    <property type="match status" value="1"/>
</dbReference>
<gene>
    <name evidence="4" type="ORF">LsR_01706</name>
</gene>
<dbReference type="InterPro" id="IPR047679">
    <property type="entry name" value="BREX_BrxC"/>
</dbReference>
<keyword evidence="4" id="KW-0614">Plasmid</keyword>